<evidence type="ECO:0000313" key="5">
    <source>
        <dbReference type="Proteomes" id="UP001353858"/>
    </source>
</evidence>
<dbReference type="Pfam" id="PF01395">
    <property type="entry name" value="PBP_GOBP"/>
    <property type="match status" value="1"/>
</dbReference>
<dbReference type="EMBL" id="JARPUR010000004">
    <property type="protein sequence ID" value="KAK4877450.1"/>
    <property type="molecule type" value="Genomic_DNA"/>
</dbReference>
<dbReference type="CDD" id="cd23992">
    <property type="entry name" value="PBP_GOBP"/>
    <property type="match status" value="1"/>
</dbReference>
<feature type="compositionally biased region" description="Low complexity" evidence="2">
    <location>
        <begin position="151"/>
        <end position="177"/>
    </location>
</feature>
<evidence type="ECO:0000256" key="3">
    <source>
        <dbReference type="SAM" id="SignalP"/>
    </source>
</evidence>
<dbReference type="InterPro" id="IPR036728">
    <property type="entry name" value="PBP_GOBP_sf"/>
</dbReference>
<dbReference type="SUPFAM" id="SSF47565">
    <property type="entry name" value="Insect pheromone/odorant-binding proteins"/>
    <property type="match status" value="1"/>
</dbReference>
<dbReference type="PANTHER" id="PTHR11857">
    <property type="entry name" value="ODORANT BINDING PROTEIN-RELATED"/>
    <property type="match status" value="1"/>
</dbReference>
<gene>
    <name evidence="4" type="ORF">RN001_009956</name>
</gene>
<sequence length="183" mass="20612">MKLITYVLSSIILVELSACNKHALTTKEVPLYIRQSWIKVSEPYRSPCICESGVNPTAAFKSIMNTEIPNNPCLKCYYKCLYVKMNLMEQTTGALIEKEFVRQVEGCTSEVFKKCNEKTKNEVDLCKKSFDMYLCIVHTLSKPKSSHHPTKVTTPPSTKIPTSATTPASTTVAKTTPQQHHYD</sequence>
<comment type="caution">
    <text evidence="4">The sequence shown here is derived from an EMBL/GenBank/DDBJ whole genome shotgun (WGS) entry which is preliminary data.</text>
</comment>
<evidence type="ECO:0000256" key="2">
    <source>
        <dbReference type="SAM" id="MobiDB-lite"/>
    </source>
</evidence>
<proteinExistence type="predicted"/>
<evidence type="ECO:0000256" key="1">
    <source>
        <dbReference type="ARBA" id="ARBA00022729"/>
    </source>
</evidence>
<keyword evidence="1 3" id="KW-0732">Signal</keyword>
<reference evidence="5" key="1">
    <citation type="submission" date="2023-01" db="EMBL/GenBank/DDBJ databases">
        <title>Key to firefly adult light organ development and bioluminescence: homeobox transcription factors regulate luciferase expression and transportation to peroxisome.</title>
        <authorList>
            <person name="Fu X."/>
        </authorList>
    </citation>
    <scope>NUCLEOTIDE SEQUENCE [LARGE SCALE GENOMIC DNA]</scope>
</reference>
<dbReference type="AlphaFoldDB" id="A0AAN7P089"/>
<feature type="region of interest" description="Disordered" evidence="2">
    <location>
        <begin position="143"/>
        <end position="183"/>
    </location>
</feature>
<protein>
    <submittedName>
        <fullName evidence="4">Uncharacterized protein</fullName>
    </submittedName>
</protein>
<dbReference type="GO" id="GO:0007608">
    <property type="term" value="P:sensory perception of smell"/>
    <property type="evidence" value="ECO:0007669"/>
    <property type="project" value="TreeGrafter"/>
</dbReference>
<feature type="chain" id="PRO_5042896581" evidence="3">
    <location>
        <begin position="20"/>
        <end position="183"/>
    </location>
</feature>
<dbReference type="GO" id="GO:0005615">
    <property type="term" value="C:extracellular space"/>
    <property type="evidence" value="ECO:0007669"/>
    <property type="project" value="TreeGrafter"/>
</dbReference>
<dbReference type="Proteomes" id="UP001353858">
    <property type="component" value="Unassembled WGS sequence"/>
</dbReference>
<feature type="signal peptide" evidence="3">
    <location>
        <begin position="1"/>
        <end position="19"/>
    </location>
</feature>
<evidence type="ECO:0000313" key="4">
    <source>
        <dbReference type="EMBL" id="KAK4877450.1"/>
    </source>
</evidence>
<dbReference type="Gene3D" id="1.10.238.20">
    <property type="entry name" value="Pheromone/general odorant binding protein domain"/>
    <property type="match status" value="1"/>
</dbReference>
<name>A0AAN7P089_9COLE</name>
<organism evidence="4 5">
    <name type="scientific">Aquatica leii</name>
    <dbReference type="NCBI Taxonomy" id="1421715"/>
    <lineage>
        <taxon>Eukaryota</taxon>
        <taxon>Metazoa</taxon>
        <taxon>Ecdysozoa</taxon>
        <taxon>Arthropoda</taxon>
        <taxon>Hexapoda</taxon>
        <taxon>Insecta</taxon>
        <taxon>Pterygota</taxon>
        <taxon>Neoptera</taxon>
        <taxon>Endopterygota</taxon>
        <taxon>Coleoptera</taxon>
        <taxon>Polyphaga</taxon>
        <taxon>Elateriformia</taxon>
        <taxon>Elateroidea</taxon>
        <taxon>Lampyridae</taxon>
        <taxon>Luciolinae</taxon>
        <taxon>Aquatica</taxon>
    </lineage>
</organism>
<accession>A0AAN7P089</accession>
<dbReference type="GO" id="GO:0005549">
    <property type="term" value="F:odorant binding"/>
    <property type="evidence" value="ECO:0007669"/>
    <property type="project" value="InterPro"/>
</dbReference>
<keyword evidence="5" id="KW-1185">Reference proteome</keyword>
<dbReference type="InterPro" id="IPR006170">
    <property type="entry name" value="PBP/GOBP"/>
</dbReference>